<feature type="domain" description="DNA methylase N-4/N-6" evidence="3">
    <location>
        <begin position="4"/>
        <end position="64"/>
    </location>
</feature>
<evidence type="ECO:0000313" key="4">
    <source>
        <dbReference type="EMBL" id="GAI66047.1"/>
    </source>
</evidence>
<proteinExistence type="predicted"/>
<dbReference type="PANTHER" id="PTHR13370">
    <property type="entry name" value="RNA METHYLASE-RELATED"/>
    <property type="match status" value="1"/>
</dbReference>
<keyword evidence="1" id="KW-0489">Methyltransferase</keyword>
<dbReference type="InterPro" id="IPR002941">
    <property type="entry name" value="DNA_methylase_N4/N6"/>
</dbReference>
<dbReference type="GO" id="GO:0005737">
    <property type="term" value="C:cytoplasm"/>
    <property type="evidence" value="ECO:0007669"/>
    <property type="project" value="TreeGrafter"/>
</dbReference>
<dbReference type="InterPro" id="IPR029063">
    <property type="entry name" value="SAM-dependent_MTases_sf"/>
</dbReference>
<dbReference type="PRINTS" id="PR00508">
    <property type="entry name" value="S21N4MTFRASE"/>
</dbReference>
<dbReference type="GO" id="GO:0032259">
    <property type="term" value="P:methylation"/>
    <property type="evidence" value="ECO:0007669"/>
    <property type="project" value="UniProtKB-KW"/>
</dbReference>
<sequence>ARGNYHPTCKPIKLMSYLITLGSRPGDIVLDPFLGSGTTAIAAKMLKRHFVGYEIDPEYCKIAEARLSAVQEQLI</sequence>
<dbReference type="Gene3D" id="3.40.50.150">
    <property type="entry name" value="Vaccinia Virus protein VP39"/>
    <property type="match status" value="1"/>
</dbReference>
<evidence type="ECO:0000256" key="1">
    <source>
        <dbReference type="ARBA" id="ARBA00022603"/>
    </source>
</evidence>
<evidence type="ECO:0000256" key="2">
    <source>
        <dbReference type="ARBA" id="ARBA00022679"/>
    </source>
</evidence>
<dbReference type="GO" id="GO:0003677">
    <property type="term" value="F:DNA binding"/>
    <property type="evidence" value="ECO:0007669"/>
    <property type="project" value="InterPro"/>
</dbReference>
<accession>X1QC46</accession>
<feature type="non-terminal residue" evidence="4">
    <location>
        <position position="1"/>
    </location>
</feature>
<name>X1QC46_9ZZZZ</name>
<gene>
    <name evidence="4" type="ORF">S06H3_65158</name>
</gene>
<evidence type="ECO:0000259" key="3">
    <source>
        <dbReference type="Pfam" id="PF01555"/>
    </source>
</evidence>
<dbReference type="GO" id="GO:0008170">
    <property type="term" value="F:N-methyltransferase activity"/>
    <property type="evidence" value="ECO:0007669"/>
    <property type="project" value="InterPro"/>
</dbReference>
<dbReference type="EMBL" id="BARV01043768">
    <property type="protein sequence ID" value="GAI66047.1"/>
    <property type="molecule type" value="Genomic_DNA"/>
</dbReference>
<dbReference type="PANTHER" id="PTHR13370:SF3">
    <property type="entry name" value="TRNA (GUANINE(10)-N2)-METHYLTRANSFERASE HOMOLOG"/>
    <property type="match status" value="1"/>
</dbReference>
<protein>
    <recommendedName>
        <fullName evidence="3">DNA methylase N-4/N-6 domain-containing protein</fullName>
    </recommendedName>
</protein>
<dbReference type="InterPro" id="IPR001091">
    <property type="entry name" value="RM_Methyltransferase"/>
</dbReference>
<organism evidence="4">
    <name type="scientific">marine sediment metagenome</name>
    <dbReference type="NCBI Taxonomy" id="412755"/>
    <lineage>
        <taxon>unclassified sequences</taxon>
        <taxon>metagenomes</taxon>
        <taxon>ecological metagenomes</taxon>
    </lineage>
</organism>
<comment type="caution">
    <text evidence="4">The sequence shown here is derived from an EMBL/GenBank/DDBJ whole genome shotgun (WGS) entry which is preliminary data.</text>
</comment>
<dbReference type="SUPFAM" id="SSF53335">
    <property type="entry name" value="S-adenosyl-L-methionine-dependent methyltransferases"/>
    <property type="match status" value="1"/>
</dbReference>
<dbReference type="Pfam" id="PF01555">
    <property type="entry name" value="N6_N4_Mtase"/>
    <property type="match status" value="1"/>
</dbReference>
<keyword evidence="2" id="KW-0808">Transferase</keyword>
<reference evidence="4" key="1">
    <citation type="journal article" date="2014" name="Front. Microbiol.">
        <title>High frequency of phylogenetically diverse reductive dehalogenase-homologous genes in deep subseafloor sedimentary metagenomes.</title>
        <authorList>
            <person name="Kawai M."/>
            <person name="Futagami T."/>
            <person name="Toyoda A."/>
            <person name="Takaki Y."/>
            <person name="Nishi S."/>
            <person name="Hori S."/>
            <person name="Arai W."/>
            <person name="Tsubouchi T."/>
            <person name="Morono Y."/>
            <person name="Uchiyama I."/>
            <person name="Ito T."/>
            <person name="Fujiyama A."/>
            <person name="Inagaki F."/>
            <person name="Takami H."/>
        </authorList>
    </citation>
    <scope>NUCLEOTIDE SEQUENCE</scope>
    <source>
        <strain evidence="4">Expedition CK06-06</strain>
    </source>
</reference>
<dbReference type="AlphaFoldDB" id="X1QC46"/>